<protein>
    <recommendedName>
        <fullName evidence="4">Peptidase YpeB-like protein</fullName>
    </recommendedName>
</protein>
<dbReference type="EMBL" id="JAAAPO010000008">
    <property type="protein sequence ID" value="NBC38053.1"/>
    <property type="molecule type" value="Genomic_DNA"/>
</dbReference>
<feature type="signal peptide" evidence="1">
    <location>
        <begin position="1"/>
        <end position="22"/>
    </location>
</feature>
<comment type="caution">
    <text evidence="2">The sequence shown here is derived from an EMBL/GenBank/DDBJ whole genome shotgun (WGS) entry which is preliminary data.</text>
</comment>
<evidence type="ECO:0000256" key="1">
    <source>
        <dbReference type="SAM" id="SignalP"/>
    </source>
</evidence>
<keyword evidence="1" id="KW-0732">Signal</keyword>
<evidence type="ECO:0000313" key="2">
    <source>
        <dbReference type="EMBL" id="NBC38053.1"/>
    </source>
</evidence>
<organism evidence="2 3">
    <name type="scientific">Novosphingobium ovatum</name>
    <dbReference type="NCBI Taxonomy" id="1908523"/>
    <lineage>
        <taxon>Bacteria</taxon>
        <taxon>Pseudomonadati</taxon>
        <taxon>Pseudomonadota</taxon>
        <taxon>Alphaproteobacteria</taxon>
        <taxon>Sphingomonadales</taxon>
        <taxon>Sphingomonadaceae</taxon>
        <taxon>Novosphingobium</taxon>
    </lineage>
</organism>
<keyword evidence="3" id="KW-1185">Reference proteome</keyword>
<name>A0ABW9XHN3_9SPHN</name>
<gene>
    <name evidence="2" type="ORF">GTZ99_15985</name>
</gene>
<accession>A0ABW9XHN3</accession>
<dbReference type="Proteomes" id="UP000753724">
    <property type="component" value="Unassembled WGS sequence"/>
</dbReference>
<sequence length="99" mass="10782">MATVGLAGALALAGGAPAAAQAGPDRSQGMMRLELRMGRVLPLREIERRVVPMLPPGTEYLGPEYDPAAIAYRLKFIIRGRVMFIDIDARTGEVIRRSF</sequence>
<evidence type="ECO:0008006" key="4">
    <source>
        <dbReference type="Google" id="ProtNLM"/>
    </source>
</evidence>
<reference evidence="3" key="1">
    <citation type="submission" date="2020-01" db="EMBL/GenBank/DDBJ databases">
        <title>Sphingomonas sp. strain CSW-10.</title>
        <authorList>
            <person name="Chen W.-M."/>
        </authorList>
    </citation>
    <scope>NUCLEOTIDE SEQUENCE [LARGE SCALE GENOMIC DNA]</scope>
    <source>
        <strain evidence="3">FSY-8</strain>
    </source>
</reference>
<feature type="chain" id="PRO_5045342089" description="Peptidase YpeB-like protein" evidence="1">
    <location>
        <begin position="23"/>
        <end position="99"/>
    </location>
</feature>
<proteinExistence type="predicted"/>
<evidence type="ECO:0000313" key="3">
    <source>
        <dbReference type="Proteomes" id="UP000753724"/>
    </source>
</evidence>